<dbReference type="SUPFAM" id="SSF51556">
    <property type="entry name" value="Metallo-dependent hydrolases"/>
    <property type="match status" value="1"/>
</dbReference>
<dbReference type="Pfam" id="PF04909">
    <property type="entry name" value="Amidohydro_2"/>
    <property type="match status" value="1"/>
</dbReference>
<proteinExistence type="predicted"/>
<evidence type="ECO:0000313" key="4">
    <source>
        <dbReference type="Proteomes" id="UP001108029"/>
    </source>
</evidence>
<protein>
    <submittedName>
        <fullName evidence="3">Amidohydrolase family protein</fullName>
    </submittedName>
</protein>
<dbReference type="InterPro" id="IPR006680">
    <property type="entry name" value="Amidohydro-rel"/>
</dbReference>
<evidence type="ECO:0000313" key="3">
    <source>
        <dbReference type="EMBL" id="MCD9872755.1"/>
    </source>
</evidence>
<gene>
    <name evidence="3" type="ORF">LJ657_03550</name>
</gene>
<dbReference type="AlphaFoldDB" id="A0A9Q3VKX7"/>
<feature type="domain" description="Amidohydrolase-related" evidence="2">
    <location>
        <begin position="57"/>
        <end position="334"/>
    </location>
</feature>
<accession>A0A9Q3VKX7</accession>
<dbReference type="GO" id="GO:0005829">
    <property type="term" value="C:cytosol"/>
    <property type="evidence" value="ECO:0007669"/>
    <property type="project" value="TreeGrafter"/>
</dbReference>
<reference evidence="3" key="1">
    <citation type="submission" date="2021-12" db="EMBL/GenBank/DDBJ databases">
        <authorList>
            <person name="Lee J.-H."/>
            <person name="Kim S.-B."/>
        </authorList>
    </citation>
    <scope>NUCLEOTIDE SEQUENCE</scope>
    <source>
        <strain evidence="3">NR30</strain>
    </source>
</reference>
<dbReference type="PANTHER" id="PTHR21240:SF30">
    <property type="entry name" value="AMIDOHYDROLASE-RELATED DOMAIN-CONTAINING PROTEIN-RELATED"/>
    <property type="match status" value="1"/>
</dbReference>
<evidence type="ECO:0000256" key="1">
    <source>
        <dbReference type="ARBA" id="ARBA00023239"/>
    </source>
</evidence>
<dbReference type="GO" id="GO:0019748">
    <property type="term" value="P:secondary metabolic process"/>
    <property type="evidence" value="ECO:0007669"/>
    <property type="project" value="TreeGrafter"/>
</dbReference>
<dbReference type="EMBL" id="JAJSBI010000001">
    <property type="protein sequence ID" value="MCD9872755.1"/>
    <property type="molecule type" value="Genomic_DNA"/>
</dbReference>
<keyword evidence="1" id="KW-0456">Lyase</keyword>
<dbReference type="InterPro" id="IPR032466">
    <property type="entry name" value="Metal_Hydrolase"/>
</dbReference>
<evidence type="ECO:0000259" key="2">
    <source>
        <dbReference type="Pfam" id="PF04909"/>
    </source>
</evidence>
<dbReference type="RefSeq" id="WP_232646686.1">
    <property type="nucleotide sequence ID" value="NZ_JAJSBI010000001.1"/>
</dbReference>
<dbReference type="GO" id="GO:0016787">
    <property type="term" value="F:hydrolase activity"/>
    <property type="evidence" value="ECO:0007669"/>
    <property type="project" value="InterPro"/>
</dbReference>
<organism evidence="3 4">
    <name type="scientific">Streptomyces guryensis</name>
    <dbReference type="NCBI Taxonomy" id="2886947"/>
    <lineage>
        <taxon>Bacteria</taxon>
        <taxon>Bacillati</taxon>
        <taxon>Actinomycetota</taxon>
        <taxon>Actinomycetes</taxon>
        <taxon>Kitasatosporales</taxon>
        <taxon>Streptomycetaceae</taxon>
        <taxon>Streptomyces</taxon>
    </lineage>
</organism>
<dbReference type="InterPro" id="IPR032465">
    <property type="entry name" value="ACMSD"/>
</dbReference>
<comment type="caution">
    <text evidence="3">The sequence shown here is derived from an EMBL/GenBank/DDBJ whole genome shotgun (WGS) entry which is preliminary data.</text>
</comment>
<keyword evidence="4" id="KW-1185">Reference proteome</keyword>
<dbReference type="Gene3D" id="3.20.20.140">
    <property type="entry name" value="Metal-dependent hydrolases"/>
    <property type="match status" value="1"/>
</dbReference>
<dbReference type="GO" id="GO:0016831">
    <property type="term" value="F:carboxy-lyase activity"/>
    <property type="evidence" value="ECO:0007669"/>
    <property type="project" value="InterPro"/>
</dbReference>
<sequence length="337" mass="36151">MRIVALEEHVLFTDLTQRISPADVAASGWVPAGWAPSHSDEPASALDRALDDTEQERIGSMDEAGITMQVLSAVGPGAEMLSGEEGVSLARDYNDRLAQAVERQPDRFAAFAHLPMKDPEAAADELERCVTRLGFRGASINGTTDGLFLDDPRFAPILSRAEAIGAPLYVHPGPAPRAVRDIYFQGLPDFTAFILSNAGFGWHAETGLHILRLAVSGALDRNPDLKLIIGHMGELLPMMLQRVDAMFGPGKAIGLKRDVSQTILDQVWITTSGFFDQSAFLAALTAFGADRILFSVDYPYSPNDEATAFLNSLPVSPADRARIAHGNADALLGLSGA</sequence>
<name>A0A9Q3VKX7_9ACTN</name>
<dbReference type="Proteomes" id="UP001108029">
    <property type="component" value="Unassembled WGS sequence"/>
</dbReference>
<dbReference type="PANTHER" id="PTHR21240">
    <property type="entry name" value="2-AMINO-3-CARBOXYLMUCONATE-6-SEMIALDEHYDE DECARBOXYLASE"/>
    <property type="match status" value="1"/>
</dbReference>